<proteinExistence type="inferred from homology"/>
<dbReference type="GO" id="GO:0005524">
    <property type="term" value="F:ATP binding"/>
    <property type="evidence" value="ECO:0007669"/>
    <property type="project" value="UniProtKB-KW"/>
</dbReference>
<dbReference type="InterPro" id="IPR000850">
    <property type="entry name" value="Adenylat/UMP-CMP_kin"/>
</dbReference>
<dbReference type="GO" id="GO:0004017">
    <property type="term" value="F:AMP kinase activity"/>
    <property type="evidence" value="ECO:0007669"/>
    <property type="project" value="UniProtKB-EC"/>
</dbReference>
<dbReference type="InterPro" id="IPR027417">
    <property type="entry name" value="P-loop_NTPase"/>
</dbReference>
<evidence type="ECO:0000256" key="1">
    <source>
        <dbReference type="ARBA" id="ARBA00022679"/>
    </source>
</evidence>
<keyword evidence="6" id="KW-0067">ATP-binding</keyword>
<evidence type="ECO:0000313" key="8">
    <source>
        <dbReference type="Proteomes" id="UP000178413"/>
    </source>
</evidence>
<dbReference type="PRINTS" id="PR00094">
    <property type="entry name" value="ADENYLTKNASE"/>
</dbReference>
<evidence type="ECO:0000256" key="2">
    <source>
        <dbReference type="ARBA" id="ARBA00022727"/>
    </source>
</evidence>
<sequence>MLPQSFIFIGRSGCGKGTQVELLIKALKEKDGHRDILYIQTGQELREFIQGNSVTQKKSKNIYDAGKLEPEFLSIHMWSNLLVEKYKGGEHVIFDGTPRKYHEAGVLDSVFDFYGLGKPWVVNIDISPEEALKRLLIRKRLDDSEEDIRQRLSWYESDVKPTIEYYQNNPRYNFLKINGERMVEEISKDLLEKVGLS</sequence>
<evidence type="ECO:0000256" key="3">
    <source>
        <dbReference type="ARBA" id="ARBA00022741"/>
    </source>
</evidence>
<dbReference type="Gene3D" id="3.40.50.300">
    <property type="entry name" value="P-loop containing nucleotide triphosphate hydrolases"/>
    <property type="match status" value="1"/>
</dbReference>
<dbReference type="Proteomes" id="UP000178413">
    <property type="component" value="Unassembled WGS sequence"/>
</dbReference>
<dbReference type="STRING" id="1802308.A3D50_01735"/>
<evidence type="ECO:0000256" key="6">
    <source>
        <dbReference type="RuleBase" id="RU003331"/>
    </source>
</evidence>
<protein>
    <recommendedName>
        <fullName evidence="6">Adenylate kinase</fullName>
        <ecNumber evidence="6">2.7.4.3</ecNumber>
    </recommendedName>
</protein>
<keyword evidence="1 5" id="KW-0808">Transferase</keyword>
<evidence type="ECO:0000256" key="4">
    <source>
        <dbReference type="ARBA" id="ARBA00022777"/>
    </source>
</evidence>
<evidence type="ECO:0000256" key="5">
    <source>
        <dbReference type="RuleBase" id="RU003330"/>
    </source>
</evidence>
<organism evidence="7 8">
    <name type="scientific">Candidatus Taylorbacteria bacterium RIFCSPHIGHO2_02_FULL_44_12</name>
    <dbReference type="NCBI Taxonomy" id="1802308"/>
    <lineage>
        <taxon>Bacteria</taxon>
        <taxon>Candidatus Tayloriibacteriota</taxon>
    </lineage>
</organism>
<comment type="caution">
    <text evidence="7">The sequence shown here is derived from an EMBL/GenBank/DDBJ whole genome shotgun (WGS) entry which is preliminary data.</text>
</comment>
<keyword evidence="3 6" id="KW-0547">Nucleotide-binding</keyword>
<accession>A0A1G2MKZ2</accession>
<dbReference type="GO" id="GO:0005737">
    <property type="term" value="C:cytoplasm"/>
    <property type="evidence" value="ECO:0007669"/>
    <property type="project" value="UniProtKB-SubCell"/>
</dbReference>
<dbReference type="AlphaFoldDB" id="A0A1G2MKZ2"/>
<keyword evidence="2" id="KW-0545">Nucleotide biosynthesis</keyword>
<name>A0A1G2MKZ2_9BACT</name>
<evidence type="ECO:0000313" key="7">
    <source>
        <dbReference type="EMBL" id="OHA24546.1"/>
    </source>
</evidence>
<dbReference type="CDD" id="cd01428">
    <property type="entry name" value="ADK"/>
    <property type="match status" value="1"/>
</dbReference>
<comment type="subcellular location">
    <subcellularLocation>
        <location evidence="6">Cytoplasm</location>
    </subcellularLocation>
</comment>
<comment type="subunit">
    <text evidence="6">Monomer.</text>
</comment>
<comment type="similarity">
    <text evidence="5">Belongs to the adenylate kinase family.</text>
</comment>
<gene>
    <name evidence="7" type="ORF">A3D50_01735</name>
</gene>
<dbReference type="EMBL" id="MHRM01000002">
    <property type="protein sequence ID" value="OHA24546.1"/>
    <property type="molecule type" value="Genomic_DNA"/>
</dbReference>
<dbReference type="PANTHER" id="PTHR23359">
    <property type="entry name" value="NUCLEOTIDE KINASE"/>
    <property type="match status" value="1"/>
</dbReference>
<keyword evidence="4 5" id="KW-0418">Kinase</keyword>
<dbReference type="SUPFAM" id="SSF52540">
    <property type="entry name" value="P-loop containing nucleoside triphosphate hydrolases"/>
    <property type="match status" value="1"/>
</dbReference>
<dbReference type="EC" id="2.7.4.3" evidence="6"/>
<dbReference type="Pfam" id="PF00406">
    <property type="entry name" value="ADK"/>
    <property type="match status" value="1"/>
</dbReference>
<reference evidence="7 8" key="1">
    <citation type="journal article" date="2016" name="Nat. Commun.">
        <title>Thousands of microbial genomes shed light on interconnected biogeochemical processes in an aquifer system.</title>
        <authorList>
            <person name="Anantharaman K."/>
            <person name="Brown C.T."/>
            <person name="Hug L.A."/>
            <person name="Sharon I."/>
            <person name="Castelle C.J."/>
            <person name="Probst A.J."/>
            <person name="Thomas B.C."/>
            <person name="Singh A."/>
            <person name="Wilkins M.J."/>
            <person name="Karaoz U."/>
            <person name="Brodie E.L."/>
            <person name="Williams K.H."/>
            <person name="Hubbard S.S."/>
            <person name="Banfield J.F."/>
        </authorList>
    </citation>
    <scope>NUCLEOTIDE SEQUENCE [LARGE SCALE GENOMIC DNA]</scope>
</reference>
<comment type="catalytic activity">
    <reaction evidence="6">
        <text>AMP + ATP = 2 ADP</text>
        <dbReference type="Rhea" id="RHEA:12973"/>
        <dbReference type="ChEBI" id="CHEBI:30616"/>
        <dbReference type="ChEBI" id="CHEBI:456215"/>
        <dbReference type="ChEBI" id="CHEBI:456216"/>
        <dbReference type="EC" id="2.7.4.3"/>
    </reaction>
</comment>